<evidence type="ECO:0000313" key="3">
    <source>
        <dbReference type="EMBL" id="OAV89970.1"/>
    </source>
</evidence>
<reference evidence="3" key="2">
    <citation type="submission" date="2016-05" db="EMBL/GenBank/DDBJ databases">
        <title>Comparative analysis highlights variable genome content of wheat rusts and divergence of the mating loci.</title>
        <authorList>
            <person name="Cuomo C.A."/>
            <person name="Bakkeren G."/>
            <person name="Szabo L."/>
            <person name="Khalil H."/>
            <person name="Joly D."/>
            <person name="Goldberg J."/>
            <person name="Young S."/>
            <person name="Zeng Q."/>
            <person name="Fellers J."/>
        </authorList>
    </citation>
    <scope>NUCLEOTIDE SEQUENCE [LARGE SCALE GENOMIC DNA]</scope>
    <source>
        <strain evidence="3">1-1 BBBD Race 1</strain>
    </source>
</reference>
<gene>
    <name evidence="3" type="ORF">PTTG_28473</name>
</gene>
<name>A0A180GBD4_PUCT1</name>
<dbReference type="EMBL" id="ADAS02000112">
    <property type="protein sequence ID" value="OAV89970.1"/>
    <property type="molecule type" value="Genomic_DNA"/>
</dbReference>
<dbReference type="VEuPathDB" id="FungiDB:PTTG_28473"/>
<evidence type="ECO:0000256" key="2">
    <source>
        <dbReference type="SAM" id="MobiDB-lite"/>
    </source>
</evidence>
<sequence length="576" mass="63203">MVSWCDLDAVIQSWVRKGGISDAVEYEAFQRVWDPIQSGLLRKGLIKTVDEICSCFYRAFSSKFQEKIQLILFKSNKLMFVTKKFFKFPPFEDIRAAAKEALLDQTTPTIKSPRNFDPVPVIPPTRLSSIVDEVSRMLRLLDDRLEKLESLEQRLKRVLSSPPASASAGKKQVICFYCHVEGHGMARCDALQKDKEGGLIDQKGHNYFLPSGALIPFDPTCPIRSIVALFRASGPSASPDHATYRSGCGALQVHCPPAVPAQSLSQSQASGSTRNKSYKPMSFGVPSESQPHPRRPIRNSPVPEFNQPDVMLPEPESQLCHTPSAQAVDSVLKRISEMIGPNLSVSNPSRKNSSTSVSMAIAPTEAVPGNLVKFSGHLLHPTVGCSVSSQTFNSNTLRDKVKLSSPTPITLQDEVKLSFPIPGSNGLREEVKLSPFPIPNQSASPPPIRLRDEVKLASQSSSDPTNQQPSFQSQIRLRNENKLGDPHLSFDSFPNSDPAECLCSPQVRLRNEGKLVPRCLGFPWRHRSIKVSPPNVCTSRVVSTALSKTLQFATFVSGPRVLPLLSSLDLGMCGAV</sequence>
<feature type="coiled-coil region" evidence="1">
    <location>
        <begin position="131"/>
        <end position="161"/>
    </location>
</feature>
<organism evidence="3">
    <name type="scientific">Puccinia triticina (isolate 1-1 / race 1 (BBBD))</name>
    <name type="common">Brown leaf rust fungus</name>
    <dbReference type="NCBI Taxonomy" id="630390"/>
    <lineage>
        <taxon>Eukaryota</taxon>
        <taxon>Fungi</taxon>
        <taxon>Dikarya</taxon>
        <taxon>Basidiomycota</taxon>
        <taxon>Pucciniomycotina</taxon>
        <taxon>Pucciniomycetes</taxon>
        <taxon>Pucciniales</taxon>
        <taxon>Pucciniaceae</taxon>
        <taxon>Puccinia</taxon>
    </lineage>
</organism>
<dbReference type="AlphaFoldDB" id="A0A180GBD4"/>
<keyword evidence="1" id="KW-0175">Coiled coil</keyword>
<protein>
    <submittedName>
        <fullName evidence="3 4">Uncharacterized protein</fullName>
    </submittedName>
</protein>
<keyword evidence="5" id="KW-1185">Reference proteome</keyword>
<dbReference type="Proteomes" id="UP000005240">
    <property type="component" value="Unassembled WGS sequence"/>
</dbReference>
<reference evidence="3" key="1">
    <citation type="submission" date="2009-11" db="EMBL/GenBank/DDBJ databases">
        <authorList>
            <consortium name="The Broad Institute Genome Sequencing Platform"/>
            <person name="Ward D."/>
            <person name="Feldgarden M."/>
            <person name="Earl A."/>
            <person name="Young S.K."/>
            <person name="Zeng Q."/>
            <person name="Koehrsen M."/>
            <person name="Alvarado L."/>
            <person name="Berlin A."/>
            <person name="Bochicchio J."/>
            <person name="Borenstein D."/>
            <person name="Chapman S.B."/>
            <person name="Chen Z."/>
            <person name="Engels R."/>
            <person name="Freedman E."/>
            <person name="Gellesch M."/>
            <person name="Goldberg J."/>
            <person name="Griggs A."/>
            <person name="Gujja S."/>
            <person name="Heilman E."/>
            <person name="Heiman D."/>
            <person name="Hepburn T."/>
            <person name="Howarth C."/>
            <person name="Jen D."/>
            <person name="Larson L."/>
            <person name="Lewis B."/>
            <person name="Mehta T."/>
            <person name="Park D."/>
            <person name="Pearson M."/>
            <person name="Roberts A."/>
            <person name="Saif S."/>
            <person name="Shea T."/>
            <person name="Shenoy N."/>
            <person name="Sisk P."/>
            <person name="Stolte C."/>
            <person name="Sykes S."/>
            <person name="Thomson T."/>
            <person name="Walk T."/>
            <person name="White J."/>
            <person name="Yandava C."/>
            <person name="Izard J."/>
            <person name="Baranova O.V."/>
            <person name="Blanton J.M."/>
            <person name="Tanner A.C."/>
            <person name="Dewhirst F.E."/>
            <person name="Haas B."/>
            <person name="Nusbaum C."/>
            <person name="Birren B."/>
        </authorList>
    </citation>
    <scope>NUCLEOTIDE SEQUENCE [LARGE SCALE GENOMIC DNA]</scope>
    <source>
        <strain evidence="3">1-1 BBBD Race 1</strain>
    </source>
</reference>
<feature type="region of interest" description="Disordered" evidence="2">
    <location>
        <begin position="262"/>
        <end position="307"/>
    </location>
</feature>
<dbReference type="OrthoDB" id="2519218at2759"/>
<evidence type="ECO:0000313" key="5">
    <source>
        <dbReference type="Proteomes" id="UP000005240"/>
    </source>
</evidence>
<reference evidence="4 5" key="3">
    <citation type="journal article" date="2017" name="G3 (Bethesda)">
        <title>Comparative analysis highlights variable genome content of wheat rusts and divergence of the mating loci.</title>
        <authorList>
            <person name="Cuomo C.A."/>
            <person name="Bakkeren G."/>
            <person name="Khalil H.B."/>
            <person name="Panwar V."/>
            <person name="Joly D."/>
            <person name="Linning R."/>
            <person name="Sakthikumar S."/>
            <person name="Song X."/>
            <person name="Adiconis X."/>
            <person name="Fan L."/>
            <person name="Goldberg J.M."/>
            <person name="Levin J.Z."/>
            <person name="Young S."/>
            <person name="Zeng Q."/>
            <person name="Anikster Y."/>
            <person name="Bruce M."/>
            <person name="Wang M."/>
            <person name="Yin C."/>
            <person name="McCallum B."/>
            <person name="Szabo L.J."/>
            <person name="Hulbert S."/>
            <person name="Chen X."/>
            <person name="Fellers J.P."/>
        </authorList>
    </citation>
    <scope>NUCLEOTIDE SEQUENCE</scope>
    <source>
        <strain evidence="4">isolate 1-1 / race 1 (BBBD)</strain>
        <strain evidence="5">Isolate 1-1 / race 1 (BBBD)</strain>
    </source>
</reference>
<reference evidence="4" key="4">
    <citation type="submission" date="2025-05" db="UniProtKB">
        <authorList>
            <consortium name="EnsemblFungi"/>
        </authorList>
    </citation>
    <scope>IDENTIFICATION</scope>
    <source>
        <strain evidence="4">isolate 1-1 / race 1 (BBBD)</strain>
    </source>
</reference>
<feature type="compositionally biased region" description="Low complexity" evidence="2">
    <location>
        <begin position="262"/>
        <end position="272"/>
    </location>
</feature>
<evidence type="ECO:0000256" key="1">
    <source>
        <dbReference type="SAM" id="Coils"/>
    </source>
</evidence>
<proteinExistence type="predicted"/>
<evidence type="ECO:0000313" key="4">
    <source>
        <dbReference type="EnsemblFungi" id="PTTG_28473-t43_1-p1"/>
    </source>
</evidence>
<dbReference type="EnsemblFungi" id="PTTG_28473-t43_1">
    <property type="protein sequence ID" value="PTTG_28473-t43_1-p1"/>
    <property type="gene ID" value="PTTG_28473"/>
</dbReference>
<accession>A0A180GBD4</accession>